<dbReference type="Pfam" id="PF01212">
    <property type="entry name" value="Beta_elim_lyase"/>
    <property type="match status" value="1"/>
</dbReference>
<evidence type="ECO:0000256" key="1">
    <source>
        <dbReference type="ARBA" id="ARBA00001933"/>
    </source>
</evidence>
<dbReference type="InterPro" id="IPR023603">
    <property type="entry name" value="Low_specificity_L-TA-like"/>
</dbReference>
<dbReference type="GO" id="GO:0006567">
    <property type="term" value="P:L-threonine catabolic process"/>
    <property type="evidence" value="ECO:0007669"/>
    <property type="project" value="TreeGrafter"/>
</dbReference>
<comment type="similarity">
    <text evidence="2">Belongs to the threonine aldolase family.</text>
</comment>
<dbReference type="PANTHER" id="PTHR48097">
    <property type="entry name" value="L-THREONINE ALDOLASE-RELATED"/>
    <property type="match status" value="1"/>
</dbReference>
<sequence length="370" mass="39167">MSMNQKRPFIPLSSDTESKPTPAMRQAIANAEVGDEQRGEDPTVNRLQERVAELLGKEAALWFPGGTMCNFVATKVHTNPADGVIADWMAHIIRAESAGVALSSGVLIEPIMTQSGIFTAEEMRQALHRLKTVSSPYGPPPKLVCVEQTHNFAGGTVWSLDQLKSVSSAACAEGLAIHMDGARLLNACVATGVSPAAYAAQVDSVWIDFTKGLGAPIGAVMAGSRDFIAEAKRYKHVFAGAMRQAGIAAAGCLHALDHHVDRLAEDHANARRLADGLKGLAGIHVMTPEPETNMVYFDPSGIGISHEVFLSQLQSRGVRMGLVRGAIRAVTHLDVSQADIDAAILAVGAIAQSPPESHAPMVSNAGRQGY</sequence>
<dbReference type="EC" id="4.1.2.5" evidence="9"/>
<feature type="region of interest" description="Disordered" evidence="7">
    <location>
        <begin position="1"/>
        <end position="22"/>
    </location>
</feature>
<comment type="cofactor">
    <cofactor evidence="1">
        <name>pyridoxal 5'-phosphate</name>
        <dbReference type="ChEBI" id="CHEBI:597326"/>
    </cofactor>
</comment>
<dbReference type="InterPro" id="IPR001597">
    <property type="entry name" value="ArAA_b-elim_lyase/Thr_aldolase"/>
</dbReference>
<keyword evidence="5 9" id="KW-0456">Lyase</keyword>
<dbReference type="PIRSF" id="PIRSF017617">
    <property type="entry name" value="Thr_aldolase"/>
    <property type="match status" value="1"/>
</dbReference>
<organism evidence="9 10">
    <name type="scientific">Bordetella petrii (strain ATCC BAA-461 / DSM 12804 / CCUG 43448 / CIP 107267 / Se-1111R)</name>
    <dbReference type="NCBI Taxonomy" id="340100"/>
    <lineage>
        <taxon>Bacteria</taxon>
        <taxon>Pseudomonadati</taxon>
        <taxon>Pseudomonadota</taxon>
        <taxon>Betaproteobacteria</taxon>
        <taxon>Burkholderiales</taxon>
        <taxon>Alcaligenaceae</taxon>
        <taxon>Bordetella</taxon>
    </lineage>
</organism>
<feature type="modified residue" description="N6-(pyridoxal phosphate)lysine" evidence="6">
    <location>
        <position position="211"/>
    </location>
</feature>
<evidence type="ECO:0000256" key="5">
    <source>
        <dbReference type="ARBA" id="ARBA00023239"/>
    </source>
</evidence>
<dbReference type="SUPFAM" id="SSF53383">
    <property type="entry name" value="PLP-dependent transferases"/>
    <property type="match status" value="1"/>
</dbReference>
<dbReference type="PANTHER" id="PTHR48097:SF9">
    <property type="entry name" value="L-THREONINE ALDOLASE"/>
    <property type="match status" value="1"/>
</dbReference>
<name>A9IL56_BORPD</name>
<dbReference type="GO" id="GO:0005829">
    <property type="term" value="C:cytosol"/>
    <property type="evidence" value="ECO:0007669"/>
    <property type="project" value="TreeGrafter"/>
</dbReference>
<evidence type="ECO:0000259" key="8">
    <source>
        <dbReference type="Pfam" id="PF01212"/>
    </source>
</evidence>
<dbReference type="Proteomes" id="UP000001225">
    <property type="component" value="Chromosome"/>
</dbReference>
<evidence type="ECO:0000256" key="4">
    <source>
        <dbReference type="ARBA" id="ARBA00022898"/>
    </source>
</evidence>
<accession>A9IL56</accession>
<gene>
    <name evidence="9" type="ordered locus">Bpet2199</name>
</gene>
<dbReference type="Gene3D" id="3.40.640.10">
    <property type="entry name" value="Type I PLP-dependent aspartate aminotransferase-like (Major domain)"/>
    <property type="match status" value="1"/>
</dbReference>
<dbReference type="GO" id="GO:0008732">
    <property type="term" value="F:L-allo-threonine aldolase activity"/>
    <property type="evidence" value="ECO:0007669"/>
    <property type="project" value="TreeGrafter"/>
</dbReference>
<evidence type="ECO:0000313" key="9">
    <source>
        <dbReference type="EMBL" id="CAP42542.1"/>
    </source>
</evidence>
<proteinExistence type="inferred from homology"/>
<comment type="subunit">
    <text evidence="3">Homotetramer.</text>
</comment>
<evidence type="ECO:0000256" key="2">
    <source>
        <dbReference type="ARBA" id="ARBA00006966"/>
    </source>
</evidence>
<evidence type="ECO:0000256" key="7">
    <source>
        <dbReference type="SAM" id="MobiDB-lite"/>
    </source>
</evidence>
<keyword evidence="10" id="KW-1185">Reference proteome</keyword>
<evidence type="ECO:0000313" key="10">
    <source>
        <dbReference type="Proteomes" id="UP000001225"/>
    </source>
</evidence>
<dbReference type="STRING" id="94624.Bpet2199"/>
<dbReference type="AlphaFoldDB" id="A9IL56"/>
<reference evidence="9 10" key="1">
    <citation type="journal article" date="2008" name="BMC Genomics">
        <title>The missing link: Bordetella petrii is endowed with both the metabolic versatility of environmental bacteria and virulence traits of pathogenic Bordetellae.</title>
        <authorList>
            <person name="Gross R."/>
            <person name="Guzman C.A."/>
            <person name="Sebaihia M."/>
            <person name="Martins Dos Santos V.A."/>
            <person name="Pieper D.H."/>
            <person name="Koebnik R."/>
            <person name="Lechner M."/>
            <person name="Bartels D."/>
            <person name="Buhrmester J."/>
            <person name="Choudhuri J.V."/>
            <person name="Ebensen T."/>
            <person name="Gaigalat L."/>
            <person name="Herrmann S."/>
            <person name="Khachane A.N."/>
            <person name="Larisch C."/>
            <person name="Link S."/>
            <person name="Linke B."/>
            <person name="Meyer F."/>
            <person name="Mormann S."/>
            <person name="Nakunst D."/>
            <person name="Rueckert C."/>
            <person name="Schneiker-Bekel S."/>
            <person name="Schulze K."/>
            <person name="Vorhoelter F.J."/>
            <person name="Yevsa T."/>
            <person name="Engle J.T."/>
            <person name="Goldman W.E."/>
            <person name="Puehler A."/>
            <person name="Goebel U.B."/>
            <person name="Goesmann A."/>
            <person name="Bloecker H."/>
            <person name="Kaiser O."/>
            <person name="Martinez-Arias R."/>
        </authorList>
    </citation>
    <scope>NUCLEOTIDE SEQUENCE [LARGE SCALE GENOMIC DNA]</scope>
    <source>
        <strain evidence="10">ATCC BAA-461 / DSM 12804 / CCUG 43448 / CIP 107267 / Se-1111R</strain>
    </source>
</reference>
<dbReference type="eggNOG" id="COG2008">
    <property type="taxonomic scope" value="Bacteria"/>
</dbReference>
<dbReference type="InterPro" id="IPR015422">
    <property type="entry name" value="PyrdxlP-dep_Trfase_small"/>
</dbReference>
<dbReference type="KEGG" id="bpt:Bpet2199"/>
<dbReference type="FunFam" id="3.40.640.10:FF:000030">
    <property type="entry name" value="Low-specificity L-threonine aldolase"/>
    <property type="match status" value="1"/>
</dbReference>
<dbReference type="EMBL" id="AM902716">
    <property type="protein sequence ID" value="CAP42542.1"/>
    <property type="molecule type" value="Genomic_DNA"/>
</dbReference>
<keyword evidence="4" id="KW-0663">Pyridoxal phosphate</keyword>
<dbReference type="GO" id="GO:0006545">
    <property type="term" value="P:glycine biosynthetic process"/>
    <property type="evidence" value="ECO:0007669"/>
    <property type="project" value="TreeGrafter"/>
</dbReference>
<feature type="domain" description="Aromatic amino acid beta-eliminating lyase/threonine aldolase" evidence="8">
    <location>
        <begin position="12"/>
        <end position="298"/>
    </location>
</feature>
<dbReference type="Gene3D" id="3.90.1150.10">
    <property type="entry name" value="Aspartate Aminotransferase, domain 1"/>
    <property type="match status" value="1"/>
</dbReference>
<dbReference type="NCBIfam" id="NF041359">
    <property type="entry name" value="GntG_guanitoxin"/>
    <property type="match status" value="1"/>
</dbReference>
<protein>
    <submittedName>
        <fullName evidence="9">Threonine aldolase</fullName>
        <ecNumber evidence="9">4.1.2.5</ecNumber>
    </submittedName>
</protein>
<evidence type="ECO:0000256" key="6">
    <source>
        <dbReference type="PIRSR" id="PIRSR017617-1"/>
    </source>
</evidence>
<dbReference type="InterPro" id="IPR015421">
    <property type="entry name" value="PyrdxlP-dep_Trfase_major"/>
</dbReference>
<evidence type="ECO:0000256" key="3">
    <source>
        <dbReference type="ARBA" id="ARBA00011881"/>
    </source>
</evidence>
<dbReference type="InterPro" id="IPR015424">
    <property type="entry name" value="PyrdxlP-dep_Trfase"/>
</dbReference>